<keyword evidence="3" id="KW-0328">Glycosyltransferase</keyword>
<accession>A0ABS7R9M7</accession>
<organism evidence="3 4">
    <name type="scientific">Nitratireductor rhodophyticola</name>
    <dbReference type="NCBI Taxonomy" id="2854036"/>
    <lineage>
        <taxon>Bacteria</taxon>
        <taxon>Pseudomonadati</taxon>
        <taxon>Pseudomonadota</taxon>
        <taxon>Alphaproteobacteria</taxon>
        <taxon>Hyphomicrobiales</taxon>
        <taxon>Phyllobacteriaceae</taxon>
        <taxon>Nitratireductor</taxon>
    </lineage>
</organism>
<dbReference type="Gene3D" id="3.40.50.2000">
    <property type="entry name" value="Glycogen Phosphorylase B"/>
    <property type="match status" value="3"/>
</dbReference>
<evidence type="ECO:0000259" key="2">
    <source>
        <dbReference type="Pfam" id="PF13439"/>
    </source>
</evidence>
<dbReference type="InterPro" id="IPR028098">
    <property type="entry name" value="Glyco_trans_4-like_N"/>
</dbReference>
<keyword evidence="1 3" id="KW-0808">Transferase</keyword>
<gene>
    <name evidence="3" type="ORF">KVG22_08965</name>
</gene>
<dbReference type="PANTHER" id="PTHR46401">
    <property type="entry name" value="GLYCOSYLTRANSFERASE WBBK-RELATED"/>
    <property type="match status" value="1"/>
</dbReference>
<dbReference type="Pfam" id="PF13692">
    <property type="entry name" value="Glyco_trans_1_4"/>
    <property type="match status" value="1"/>
</dbReference>
<reference evidence="3 4" key="1">
    <citation type="submission" date="2021-06" db="EMBL/GenBank/DDBJ databases">
        <title>Nitratireductor porphyridii sp. nov., isolated from a small marine red alga, Porphyridium purpureum in South Korea.</title>
        <authorList>
            <person name="Kim K.H."/>
            <person name="Kristyanto S."/>
            <person name="Jeon C.O."/>
        </authorList>
    </citation>
    <scope>NUCLEOTIDE SEQUENCE [LARGE SCALE GENOMIC DNA]</scope>
    <source>
        <strain evidence="3 4">R6</strain>
    </source>
</reference>
<dbReference type="RefSeq" id="WP_223004954.1">
    <property type="nucleotide sequence ID" value="NZ_JAHSQO010000003.1"/>
</dbReference>
<dbReference type="Proteomes" id="UP000777661">
    <property type="component" value="Unassembled WGS sequence"/>
</dbReference>
<dbReference type="PANTHER" id="PTHR46401:SF2">
    <property type="entry name" value="GLYCOSYLTRANSFERASE WBBK-RELATED"/>
    <property type="match status" value="1"/>
</dbReference>
<evidence type="ECO:0000256" key="1">
    <source>
        <dbReference type="ARBA" id="ARBA00022679"/>
    </source>
</evidence>
<keyword evidence="4" id="KW-1185">Reference proteome</keyword>
<evidence type="ECO:0000313" key="3">
    <source>
        <dbReference type="EMBL" id="MBY8916716.1"/>
    </source>
</evidence>
<sequence length="841" mass="95976">MSRKGMMVVFNGIKNDNRVLKMAAAMRRVYPDFVLIGMKKGRLRDEAPEETFIHGMRCVLFPHRSRTDLVREAGESDLDFAIRKRRYGLQRFREEVSAFTRQFRPSCIHTHDMFMLPVGHDIKRFAEDEGGWPLTWIHDVHEFVAGCSHIDAHIRNAALDFEREMIADADHVITVTEELKDELESTYAFRRPVTVIFNSPAMRPTTPAPMGRLRSMIDVPQAPIAVYAGNVKPMRGIERMIPVLQKMPDLHFVLLTENRGEFVAALKEKASKAGVSGRMHWLPYVAPTQVSRFVAEADLGVIPIENYGNAEMSLPNKLFDYVFAGLPVVSHKLRALTTFFERFSLGQVVDFDNPDLVVEAIEATLASRVDNLERFRKDQDEAIEIYAWEGQEAKLVSLYMRVEGIEGEVANPLQNDEKKAGEIRVLHGLFGSAGQPSILADALNNIDGISARSFSVFPSKYGYRSDIYYPVLNKKPENMLGAFHSVEKKFDVFHLHGWGFFYNNKNTSFPSGYDILLLRASGKKVYVHFRGSEVRIQSEFRKLSPYHYVDDDEDLTISNFPEVEKRKYINFVSAVADGVFVTDPELQSYVPGAKIIERAIDLESWSFVGVRADVERPLVVHAPSRRGVKGTRIILDAVERLRAQGLCFDFRLVEGVSNEEARKVYERADIVIDQLRIGWYGVLAVEAMALGKPVICYIRDDLRHHLGSVPPLAVASPDDVAEVLADLIKDNMRRVDLSYRARRYCEENHDSKKIAEKLFDIYSKPGRCIDTDFVSNVMVSDSRFGIDKSVKIYRKSDNFINFDMVFSYFTRIGQEGFFRATKLAVRRLIYIIKARFYSKYV</sequence>
<name>A0ABS7R9M7_9HYPH</name>
<dbReference type="EC" id="2.4.-.-" evidence="3"/>
<proteinExistence type="predicted"/>
<comment type="caution">
    <text evidence="3">The sequence shown here is derived from an EMBL/GenBank/DDBJ whole genome shotgun (WGS) entry which is preliminary data.</text>
</comment>
<dbReference type="CDD" id="cd03801">
    <property type="entry name" value="GT4_PimA-like"/>
    <property type="match status" value="1"/>
</dbReference>
<dbReference type="GO" id="GO:0016757">
    <property type="term" value="F:glycosyltransferase activity"/>
    <property type="evidence" value="ECO:0007669"/>
    <property type="project" value="UniProtKB-KW"/>
</dbReference>
<protein>
    <submittedName>
        <fullName evidence="3">Glycosyltransferase</fullName>
        <ecNumber evidence="3">2.4.-.-</ecNumber>
    </submittedName>
</protein>
<dbReference type="Pfam" id="PF13439">
    <property type="entry name" value="Glyco_transf_4"/>
    <property type="match status" value="1"/>
</dbReference>
<feature type="domain" description="Glycosyltransferase subfamily 4-like N-terminal" evidence="2">
    <location>
        <begin position="80"/>
        <end position="198"/>
    </location>
</feature>
<dbReference type="EMBL" id="JAHSQO010000003">
    <property type="protein sequence ID" value="MBY8916716.1"/>
    <property type="molecule type" value="Genomic_DNA"/>
</dbReference>
<evidence type="ECO:0000313" key="4">
    <source>
        <dbReference type="Proteomes" id="UP000777661"/>
    </source>
</evidence>
<dbReference type="SUPFAM" id="SSF53756">
    <property type="entry name" value="UDP-Glycosyltransferase/glycogen phosphorylase"/>
    <property type="match status" value="2"/>
</dbReference>